<dbReference type="AlphaFoldDB" id="A0A8J3NDL8"/>
<keyword evidence="3" id="KW-1185">Reference proteome</keyword>
<accession>A0A8J3NDL8</accession>
<reference evidence="2" key="1">
    <citation type="submission" date="2021-01" db="EMBL/GenBank/DDBJ databases">
        <title>Whole genome shotgun sequence of Actinocatenispora rupis NBRC 107355.</title>
        <authorList>
            <person name="Komaki H."/>
            <person name="Tamura T."/>
        </authorList>
    </citation>
    <scope>NUCLEOTIDE SEQUENCE</scope>
    <source>
        <strain evidence="2">NBRC 107355</strain>
    </source>
</reference>
<evidence type="ECO:0000313" key="2">
    <source>
        <dbReference type="EMBL" id="GID13070.1"/>
    </source>
</evidence>
<proteinExistence type="predicted"/>
<name>A0A8J3NDL8_9ACTN</name>
<comment type="caution">
    <text evidence="2">The sequence shown here is derived from an EMBL/GenBank/DDBJ whole genome shotgun (WGS) entry which is preliminary data.</text>
</comment>
<protein>
    <submittedName>
        <fullName evidence="2">Uncharacterized protein</fullName>
    </submittedName>
</protein>
<evidence type="ECO:0000313" key="3">
    <source>
        <dbReference type="Proteomes" id="UP000612808"/>
    </source>
</evidence>
<feature type="region of interest" description="Disordered" evidence="1">
    <location>
        <begin position="95"/>
        <end position="122"/>
    </location>
</feature>
<feature type="compositionally biased region" description="Basic residues" evidence="1">
    <location>
        <begin position="111"/>
        <end position="122"/>
    </location>
</feature>
<gene>
    <name evidence="2" type="ORF">Aru02nite_39590</name>
</gene>
<organism evidence="2 3">
    <name type="scientific">Actinocatenispora rupis</name>
    <dbReference type="NCBI Taxonomy" id="519421"/>
    <lineage>
        <taxon>Bacteria</taxon>
        <taxon>Bacillati</taxon>
        <taxon>Actinomycetota</taxon>
        <taxon>Actinomycetes</taxon>
        <taxon>Micromonosporales</taxon>
        <taxon>Micromonosporaceae</taxon>
        <taxon>Actinocatenispora</taxon>
    </lineage>
</organism>
<dbReference type="Proteomes" id="UP000612808">
    <property type="component" value="Unassembled WGS sequence"/>
</dbReference>
<dbReference type="RefSeq" id="WP_203659745.1">
    <property type="nucleotide sequence ID" value="NZ_BAAAZM010000007.1"/>
</dbReference>
<evidence type="ECO:0000256" key="1">
    <source>
        <dbReference type="SAM" id="MobiDB-lite"/>
    </source>
</evidence>
<dbReference type="EMBL" id="BOMB01000022">
    <property type="protein sequence ID" value="GID13070.1"/>
    <property type="molecule type" value="Genomic_DNA"/>
</dbReference>
<feature type="compositionally biased region" description="Basic and acidic residues" evidence="1">
    <location>
        <begin position="95"/>
        <end position="110"/>
    </location>
</feature>
<sequence>MNDTILIDGRRHLVRNDGTTVDVDARPPADHIPGDPMPAGYAMLPCRVCRKPLALVLARRGAHIGCLPTEQAYGLLRICGAGQIFSTLITIYSGERPHTKAPRETRDSRRTHAHRARGGAAA</sequence>